<comment type="caution">
    <text evidence="4">The sequence shown here is derived from an EMBL/GenBank/DDBJ whole genome shotgun (WGS) entry which is preliminary data.</text>
</comment>
<dbReference type="InterPro" id="IPR050902">
    <property type="entry name" value="ABC_Transporter_SBP"/>
</dbReference>
<dbReference type="OrthoDB" id="9797850at2"/>
<dbReference type="Proteomes" id="UP000292003">
    <property type="component" value="Unassembled WGS sequence"/>
</dbReference>
<comment type="similarity">
    <text evidence="1">Belongs to the bacterial solute-binding protein 8 family.</text>
</comment>
<sequence length="523" mass="55841">MHPQTQPVISGIFGEQGSFTTLRREQSSLHRPRAGRGSCAGGRSVQARGAGAWDHPNGRELSRQAQRHECHADEREPSPAAARRLGAAGLWPVPGTRHRRLGTGPATRHVRPAGTRRHHRHRVRLREVLPCRGRRRAAGRCGRLLVRHRRPGLRGRHRAADSPAHPPVHRRREAELTRKLTVLVLAAALTACGGPSGTAGPAAPQAAGYTPAEIKDCTGRTVKFSTPPKRVVALTDSVLEPLFWLGVQSTVVGIGSPPKPGVFPPQFDAAAQALPKLAGAYTPGAYKPVPREQLLAAQPDLVLGGFSSNFEAQGATSQQELADAGVNSYLALSTACAAATPAARTDLELIYQDLRNLGTAFGVADRANALIEEMRGKVANVGTAIAGAPRPKVFPFEFDEGTQTPYAPGNRQAVNAVVNLAGGQSIFADLDKAYQKLSWEQIAQDGPEVVLLIIYDKGNQAANDAAFAEAEKFVRGFPGLAGTPAVRDGRFARLVYEQASHGGVRSADAVVSLARQLHPDRVR</sequence>
<feature type="compositionally biased region" description="Low complexity" evidence="2">
    <location>
        <begin position="80"/>
        <end position="90"/>
    </location>
</feature>
<reference evidence="4 5" key="1">
    <citation type="submission" date="2019-02" db="EMBL/GenBank/DDBJ databases">
        <title>Draft genome sequence of Amycolatopsis sp. 8-3EHSu isolated from roots of Suaeda maritima.</title>
        <authorList>
            <person name="Duangmal K."/>
            <person name="Chantavorakit T."/>
        </authorList>
    </citation>
    <scope>NUCLEOTIDE SEQUENCE [LARGE SCALE GENOMIC DNA]</scope>
    <source>
        <strain evidence="4 5">8-3EHSu</strain>
    </source>
</reference>
<dbReference type="AlphaFoldDB" id="A0A4Q7J4S3"/>
<feature type="compositionally biased region" description="Basic and acidic residues" evidence="2">
    <location>
        <begin position="56"/>
        <end position="77"/>
    </location>
</feature>
<evidence type="ECO:0000313" key="5">
    <source>
        <dbReference type="Proteomes" id="UP000292003"/>
    </source>
</evidence>
<dbReference type="PANTHER" id="PTHR30535:SF7">
    <property type="entry name" value="IRON(III) DICITRATE-BINDING PROTEIN"/>
    <property type="match status" value="1"/>
</dbReference>
<dbReference type="Gene3D" id="3.40.50.1980">
    <property type="entry name" value="Nitrogenase molybdenum iron protein domain"/>
    <property type="match status" value="2"/>
</dbReference>
<feature type="compositionally biased region" description="Basic residues" evidence="2">
    <location>
        <begin position="108"/>
        <end position="120"/>
    </location>
</feature>
<feature type="compositionally biased region" description="Low complexity" evidence="2">
    <location>
        <begin position="35"/>
        <end position="44"/>
    </location>
</feature>
<feature type="domain" description="Fe/B12 periplasmic-binding" evidence="3">
    <location>
        <begin position="230"/>
        <end position="521"/>
    </location>
</feature>
<accession>A0A4Q7J4S3</accession>
<dbReference type="Pfam" id="PF01497">
    <property type="entry name" value="Peripla_BP_2"/>
    <property type="match status" value="1"/>
</dbReference>
<name>A0A4Q7J4S3_9PSEU</name>
<protein>
    <recommendedName>
        <fullName evidence="3">Fe/B12 periplasmic-binding domain-containing protein</fullName>
    </recommendedName>
</protein>
<evidence type="ECO:0000256" key="1">
    <source>
        <dbReference type="ARBA" id="ARBA00008814"/>
    </source>
</evidence>
<feature type="region of interest" description="Disordered" evidence="2">
    <location>
        <begin position="24"/>
        <end position="120"/>
    </location>
</feature>
<dbReference type="PROSITE" id="PS50983">
    <property type="entry name" value="FE_B12_PBP"/>
    <property type="match status" value="1"/>
</dbReference>
<evidence type="ECO:0000259" key="3">
    <source>
        <dbReference type="PROSITE" id="PS50983"/>
    </source>
</evidence>
<dbReference type="PANTHER" id="PTHR30535">
    <property type="entry name" value="VITAMIN B12-BINDING PROTEIN"/>
    <property type="match status" value="1"/>
</dbReference>
<dbReference type="SUPFAM" id="SSF53807">
    <property type="entry name" value="Helical backbone' metal receptor"/>
    <property type="match status" value="1"/>
</dbReference>
<gene>
    <name evidence="4" type="ORF">EWH70_22375</name>
</gene>
<evidence type="ECO:0000256" key="2">
    <source>
        <dbReference type="SAM" id="MobiDB-lite"/>
    </source>
</evidence>
<proteinExistence type="inferred from homology"/>
<dbReference type="EMBL" id="SFCC01000011">
    <property type="protein sequence ID" value="RZQ61706.1"/>
    <property type="molecule type" value="Genomic_DNA"/>
</dbReference>
<keyword evidence="5" id="KW-1185">Reference proteome</keyword>
<dbReference type="InterPro" id="IPR002491">
    <property type="entry name" value="ABC_transptr_periplasmic_BD"/>
</dbReference>
<organism evidence="4 5">
    <name type="scientific">Amycolatopsis suaedae</name>
    <dbReference type="NCBI Taxonomy" id="2510978"/>
    <lineage>
        <taxon>Bacteria</taxon>
        <taxon>Bacillati</taxon>
        <taxon>Actinomycetota</taxon>
        <taxon>Actinomycetes</taxon>
        <taxon>Pseudonocardiales</taxon>
        <taxon>Pseudonocardiaceae</taxon>
        <taxon>Amycolatopsis</taxon>
    </lineage>
</organism>
<evidence type="ECO:0000313" key="4">
    <source>
        <dbReference type="EMBL" id="RZQ61706.1"/>
    </source>
</evidence>